<keyword evidence="3" id="KW-1185">Reference proteome</keyword>
<dbReference type="EMBL" id="JABVEC010000002">
    <property type="protein sequence ID" value="MBC6464658.1"/>
    <property type="molecule type" value="Genomic_DNA"/>
</dbReference>
<reference evidence="2 3" key="1">
    <citation type="submission" date="2020-06" db="EMBL/GenBank/DDBJ databases">
        <title>Actinomadura xiongansis sp. nov., isolated from soil of Baiyangdian.</title>
        <authorList>
            <person name="Zhang X."/>
        </authorList>
    </citation>
    <scope>NUCLEOTIDE SEQUENCE [LARGE SCALE GENOMIC DNA]</scope>
    <source>
        <strain evidence="2 3">HBUM206468</strain>
    </source>
</reference>
<proteinExistence type="predicted"/>
<dbReference type="Proteomes" id="UP000805614">
    <property type="component" value="Unassembled WGS sequence"/>
</dbReference>
<name>A0ABR7LJ10_9ACTN</name>
<sequence length="53" mass="5624">MDILVSFVLLTVTGVSRVGPLAAPVLAVLAALVAGYVGWQLTDRLIAWREDAD</sequence>
<keyword evidence="1" id="KW-1133">Transmembrane helix</keyword>
<evidence type="ECO:0000313" key="2">
    <source>
        <dbReference type="EMBL" id="MBC6464658.1"/>
    </source>
</evidence>
<keyword evidence="1" id="KW-0812">Transmembrane</keyword>
<organism evidence="2 3">
    <name type="scientific">Actinomadura alba</name>
    <dbReference type="NCBI Taxonomy" id="406431"/>
    <lineage>
        <taxon>Bacteria</taxon>
        <taxon>Bacillati</taxon>
        <taxon>Actinomycetota</taxon>
        <taxon>Actinomycetes</taxon>
        <taxon>Streptosporangiales</taxon>
        <taxon>Thermomonosporaceae</taxon>
        <taxon>Actinomadura</taxon>
    </lineage>
</organism>
<comment type="caution">
    <text evidence="2">The sequence shown here is derived from an EMBL/GenBank/DDBJ whole genome shotgun (WGS) entry which is preliminary data.</text>
</comment>
<evidence type="ECO:0000256" key="1">
    <source>
        <dbReference type="SAM" id="Phobius"/>
    </source>
</evidence>
<protein>
    <submittedName>
        <fullName evidence="2">Uncharacterized protein</fullName>
    </submittedName>
</protein>
<keyword evidence="1" id="KW-0472">Membrane</keyword>
<accession>A0ABR7LJ10</accession>
<feature type="transmembrane region" description="Helical" evidence="1">
    <location>
        <begin position="20"/>
        <end position="39"/>
    </location>
</feature>
<dbReference type="RefSeq" id="WP_187241663.1">
    <property type="nucleotide sequence ID" value="NZ_BAAAOK010000008.1"/>
</dbReference>
<evidence type="ECO:0000313" key="3">
    <source>
        <dbReference type="Proteomes" id="UP000805614"/>
    </source>
</evidence>
<gene>
    <name evidence="2" type="ORF">HKK74_03985</name>
</gene>